<dbReference type="EMBL" id="QJJX01000004">
    <property type="protein sequence ID" value="PXX23902.1"/>
    <property type="molecule type" value="Genomic_DNA"/>
</dbReference>
<sequence length="193" mass="22377">MRHFILVFVLLFILNPYAGAGRTAKLWRINVSVTAEKDGDTRYEVVESMAYSWNKKISHATGSNKLSLYKSIHQYDIIPFFEAIISKHKKALPIKPSHISYRCQHALIKRLNHNSTFTIQLLTFVRGQDKWLNYLKKQIGNKPVQVNIVSEEPVSCFSYWHANTLVVVCYNMFDKQEEIKPLVDAYIEQIAKS</sequence>
<proteinExistence type="predicted"/>
<dbReference type="RefSeq" id="WP_025815762.1">
    <property type="nucleotide sequence ID" value="NZ_BAIZ01000011.1"/>
</dbReference>
<name>A0A318HZV2_9BACT</name>
<evidence type="ECO:0000313" key="1">
    <source>
        <dbReference type="EMBL" id="PXX23902.1"/>
    </source>
</evidence>
<evidence type="ECO:0000313" key="2">
    <source>
        <dbReference type="Proteomes" id="UP000248314"/>
    </source>
</evidence>
<dbReference type="Proteomes" id="UP000248314">
    <property type="component" value="Unassembled WGS sequence"/>
</dbReference>
<organism evidence="1 2">
    <name type="scientific">Hoylesella shahii DSM 15611 = JCM 12083</name>
    <dbReference type="NCBI Taxonomy" id="1122991"/>
    <lineage>
        <taxon>Bacteria</taxon>
        <taxon>Pseudomonadati</taxon>
        <taxon>Bacteroidota</taxon>
        <taxon>Bacteroidia</taxon>
        <taxon>Bacteroidales</taxon>
        <taxon>Prevotellaceae</taxon>
        <taxon>Hoylesella</taxon>
    </lineage>
</organism>
<comment type="caution">
    <text evidence="1">The sequence shown here is derived from an EMBL/GenBank/DDBJ whole genome shotgun (WGS) entry which is preliminary data.</text>
</comment>
<keyword evidence="2" id="KW-1185">Reference proteome</keyword>
<dbReference type="OrthoDB" id="1097908at2"/>
<reference evidence="1 2" key="1">
    <citation type="submission" date="2018-05" db="EMBL/GenBank/DDBJ databases">
        <title>Genomic Encyclopedia of Type Strains, Phase I: the one thousand microbial genomes (KMG-I) project.</title>
        <authorList>
            <person name="Kyrpides N."/>
        </authorList>
    </citation>
    <scope>NUCLEOTIDE SEQUENCE [LARGE SCALE GENOMIC DNA]</scope>
    <source>
        <strain evidence="1 2">DSM 15611</strain>
    </source>
</reference>
<dbReference type="AlphaFoldDB" id="A0A318HZV2"/>
<protein>
    <submittedName>
        <fullName evidence="1">Uncharacterized protein</fullName>
    </submittedName>
</protein>
<gene>
    <name evidence="1" type="ORF">EJ73_00497</name>
</gene>
<accession>A0A318HZV2</accession>